<feature type="domain" description="Metallo-beta-lactamase" evidence="1">
    <location>
        <begin position="11"/>
        <end position="138"/>
    </location>
</feature>
<evidence type="ECO:0000313" key="3">
    <source>
        <dbReference type="Proteomes" id="UP000887226"/>
    </source>
</evidence>
<dbReference type="GO" id="GO:0006749">
    <property type="term" value="P:glutathione metabolic process"/>
    <property type="evidence" value="ECO:0007669"/>
    <property type="project" value="TreeGrafter"/>
</dbReference>
<organism evidence="2 3">
    <name type="scientific">Calycina marina</name>
    <dbReference type="NCBI Taxonomy" id="1763456"/>
    <lineage>
        <taxon>Eukaryota</taxon>
        <taxon>Fungi</taxon>
        <taxon>Dikarya</taxon>
        <taxon>Ascomycota</taxon>
        <taxon>Pezizomycotina</taxon>
        <taxon>Leotiomycetes</taxon>
        <taxon>Helotiales</taxon>
        <taxon>Pezizellaceae</taxon>
        <taxon>Calycina</taxon>
    </lineage>
</organism>
<dbReference type="Gene3D" id="3.60.15.10">
    <property type="entry name" value="Ribonuclease Z/Hydroxyacylglutathione hydrolase-like"/>
    <property type="match status" value="1"/>
</dbReference>
<evidence type="ECO:0000259" key="1">
    <source>
        <dbReference type="Pfam" id="PF00753"/>
    </source>
</evidence>
<dbReference type="InterPro" id="IPR036866">
    <property type="entry name" value="RibonucZ/Hydroxyglut_hydro"/>
</dbReference>
<dbReference type="OrthoDB" id="449487at2759"/>
<comment type="caution">
    <text evidence="2">The sequence shown here is derived from an EMBL/GenBank/DDBJ whole genome shotgun (WGS) entry which is preliminary data.</text>
</comment>
<dbReference type="GO" id="GO:0050313">
    <property type="term" value="F:sulfur dioxygenase activity"/>
    <property type="evidence" value="ECO:0007669"/>
    <property type="project" value="TreeGrafter"/>
</dbReference>
<name>A0A9P8CBP3_9HELO</name>
<gene>
    <name evidence="2" type="ORF">BJ878DRAFT_558724</name>
</gene>
<dbReference type="Proteomes" id="UP000887226">
    <property type="component" value="Unassembled WGS sequence"/>
</dbReference>
<dbReference type="EMBL" id="MU254259">
    <property type="protein sequence ID" value="KAG9241168.1"/>
    <property type="molecule type" value="Genomic_DNA"/>
</dbReference>
<keyword evidence="3" id="KW-1185">Reference proteome</keyword>
<evidence type="ECO:0000313" key="2">
    <source>
        <dbReference type="EMBL" id="KAG9241168.1"/>
    </source>
</evidence>
<dbReference type="GO" id="GO:0070813">
    <property type="term" value="P:hydrogen sulfide metabolic process"/>
    <property type="evidence" value="ECO:0007669"/>
    <property type="project" value="TreeGrafter"/>
</dbReference>
<dbReference type="PANTHER" id="PTHR43084">
    <property type="entry name" value="PERSULFIDE DIOXYGENASE ETHE1"/>
    <property type="match status" value="1"/>
</dbReference>
<protein>
    <submittedName>
        <fullName evidence="2">Metallo-beta-lactamase domain protein</fullName>
    </submittedName>
</protein>
<dbReference type="InterPro" id="IPR051682">
    <property type="entry name" value="Mito_Persulfide_Diox"/>
</dbReference>
<dbReference type="SUPFAM" id="SSF56281">
    <property type="entry name" value="Metallo-hydrolase/oxidoreductase"/>
    <property type="match status" value="1"/>
</dbReference>
<accession>A0A9P8CBP3</accession>
<dbReference type="PANTHER" id="PTHR43084:SF1">
    <property type="entry name" value="PERSULFIDE DIOXYGENASE ETHE1, MITOCHONDRIAL"/>
    <property type="match status" value="1"/>
</dbReference>
<dbReference type="AlphaFoldDB" id="A0A9P8CBP3"/>
<reference evidence="2" key="1">
    <citation type="journal article" date="2021" name="IMA Fungus">
        <title>Genomic characterization of three marine fungi, including Emericellopsis atlantica sp. nov. with signatures of a generalist lifestyle and marine biomass degradation.</title>
        <authorList>
            <person name="Hagestad O.C."/>
            <person name="Hou L."/>
            <person name="Andersen J.H."/>
            <person name="Hansen E.H."/>
            <person name="Altermark B."/>
            <person name="Li C."/>
            <person name="Kuhnert E."/>
            <person name="Cox R.J."/>
            <person name="Crous P.W."/>
            <person name="Spatafora J.W."/>
            <person name="Lail K."/>
            <person name="Amirebrahimi M."/>
            <person name="Lipzen A."/>
            <person name="Pangilinan J."/>
            <person name="Andreopoulos W."/>
            <person name="Hayes R.D."/>
            <person name="Ng V."/>
            <person name="Grigoriev I.V."/>
            <person name="Jackson S.A."/>
            <person name="Sutton T.D.S."/>
            <person name="Dobson A.D.W."/>
            <person name="Rama T."/>
        </authorList>
    </citation>
    <scope>NUCLEOTIDE SEQUENCE</scope>
    <source>
        <strain evidence="2">TRa3180A</strain>
    </source>
</reference>
<sequence length="246" mass="27862">MCGCDSSSKMAVIIDPVLDYGLATRVISTHTAESLSIFREKGYEIDRILETHVHADHLTAAPSICTGRRIREAQSRLGQIYDIPPQDYDDIFDNLFDDNKTFVIGALAVTIMNLPDQTPHYVRYKKGSDSVFCGDSLADSVFDSGSKLLALLDDTKFWTGHDYPPVKDHRKYNKHLYKDVNKVGFVLMRQERGAKLAEPKLLVPSLQINLRAGRFPKQTESGHSFLHLSLKFNMETWQDSQRLLEA</sequence>
<proteinExistence type="predicted"/>
<dbReference type="InterPro" id="IPR001279">
    <property type="entry name" value="Metallo-B-lactamas"/>
</dbReference>
<dbReference type="Pfam" id="PF00753">
    <property type="entry name" value="Lactamase_B"/>
    <property type="match status" value="1"/>
</dbReference>